<proteinExistence type="predicted"/>
<sequence>MSCGLALCGQQQARATHILGGQLTYVNVGPNQYVVTLSLYRDCSGAGLPGSMTLTVRPSTSCTATPAPAYPMNAVPNSRYVGSQYCPAQQQQAQCTSAGTLPNFESEQYRTATITVLPGQWTMSTEICCRPYTANLVGQGNFRYEAQLNNRIVVNGQNVDIQNSSAQYSLLDIPVPFVYVNQRTTIGFNTTDPNNTPLAPDTDSLVYSLVAPLDQCNVPVVYKPYPNNTIAVVPGSNPPCYILPPTNTPANYTPMLPMPLSFSTTGVCPVLQGVNSGQFVFDASAGYFTFTPSSYVNSAPSAGDNKYVVVGKVDEYRRLPGFGNRRFLVGSVRREIVIIIINGTNSVPSPPTASSTPGSGTTTVSTADSLFITIQPCNYSRVLLRFTDPDPQDLLTVIYTGQGDINTDILQSGDIGSYSLSGNGTAQPRIRFDFQPSPSHAGRVLRIPFVVLDNACPVLGFQTKVLVVRIAQARRDLATIAVTGGSSGSSSVTTNLATACQGGSLMLHGLISRPDSVRNGLQTYSYAWTGAGIVGTSNTRSITVAPQATTRYRLNVTPNNGFQQGVCGDTASVLIQVAPQPPTPNISRSGAMLVSSAATGNQWFINNSAISGATGNTLTPSVSGSYTVAVRTGSGAVQCESGRSAAVAVSSTRQPLPGSSLRIVPNPTPDGHLTVLLSGYRQATTLVLFDVLGRPVQSAAIASPNAQGTSFPLDLSLLPAGVYVLRVSTAGGVDVCRIVRE</sequence>
<evidence type="ECO:0000313" key="1">
    <source>
        <dbReference type="EMBL" id="GAA4348819.1"/>
    </source>
</evidence>
<keyword evidence="2" id="KW-1185">Reference proteome</keyword>
<reference evidence="2" key="1">
    <citation type="journal article" date="2019" name="Int. J. Syst. Evol. Microbiol.">
        <title>The Global Catalogue of Microorganisms (GCM) 10K type strain sequencing project: providing services to taxonomists for standard genome sequencing and annotation.</title>
        <authorList>
            <consortium name="The Broad Institute Genomics Platform"/>
            <consortium name="The Broad Institute Genome Sequencing Center for Infectious Disease"/>
            <person name="Wu L."/>
            <person name="Ma J."/>
        </authorList>
    </citation>
    <scope>NUCLEOTIDE SEQUENCE [LARGE SCALE GENOMIC DNA]</scope>
    <source>
        <strain evidence="2">JCM 17923</strain>
    </source>
</reference>
<evidence type="ECO:0008006" key="3">
    <source>
        <dbReference type="Google" id="ProtNLM"/>
    </source>
</evidence>
<protein>
    <recommendedName>
        <fullName evidence="3">T9SS type A sorting domain-containing protein</fullName>
    </recommendedName>
</protein>
<dbReference type="EMBL" id="BAABGZ010000008">
    <property type="protein sequence ID" value="GAA4348819.1"/>
    <property type="molecule type" value="Genomic_DNA"/>
</dbReference>
<dbReference type="InterPro" id="IPR026444">
    <property type="entry name" value="Secre_tail"/>
</dbReference>
<organism evidence="1 2">
    <name type="scientific">Hymenobacter saemangeumensis</name>
    <dbReference type="NCBI Taxonomy" id="1084522"/>
    <lineage>
        <taxon>Bacteria</taxon>
        <taxon>Pseudomonadati</taxon>
        <taxon>Bacteroidota</taxon>
        <taxon>Cytophagia</taxon>
        <taxon>Cytophagales</taxon>
        <taxon>Hymenobacteraceae</taxon>
        <taxon>Hymenobacter</taxon>
    </lineage>
</organism>
<dbReference type="NCBIfam" id="TIGR04183">
    <property type="entry name" value="Por_Secre_tail"/>
    <property type="match status" value="1"/>
</dbReference>
<name>A0ABP8I0U9_9BACT</name>
<comment type="caution">
    <text evidence="1">The sequence shown here is derived from an EMBL/GenBank/DDBJ whole genome shotgun (WGS) entry which is preliminary data.</text>
</comment>
<accession>A0ABP8I0U9</accession>
<gene>
    <name evidence="1" type="ORF">GCM10023185_05080</name>
</gene>
<evidence type="ECO:0000313" key="2">
    <source>
        <dbReference type="Proteomes" id="UP001501153"/>
    </source>
</evidence>
<dbReference type="Proteomes" id="UP001501153">
    <property type="component" value="Unassembled WGS sequence"/>
</dbReference>